<keyword evidence="1" id="KW-0812">Transmembrane</keyword>
<sequence length="126" mass="13130">MQTVVIAVLLAIFAGLGYTPFDQILTVTVGVSTLGFLLLMFLTCIGVLRFFSKDSRGVSRMRTTVMPLIGAIAIGVGVVTTLMNMTVLVASEALAYTAIAIIVVCVVIGPILAAMRPSLNADVPAA</sequence>
<keyword evidence="1" id="KW-0472">Membrane</keyword>
<feature type="transmembrane region" description="Helical" evidence="1">
    <location>
        <begin position="63"/>
        <end position="87"/>
    </location>
</feature>
<proteinExistence type="predicted"/>
<protein>
    <submittedName>
        <fullName evidence="2">Unannotated protein</fullName>
    </submittedName>
</protein>
<accession>A0A6J7PTF0</accession>
<dbReference type="AlphaFoldDB" id="A0A6J7PTF0"/>
<dbReference type="EMBL" id="CAFBPD010000101">
    <property type="protein sequence ID" value="CAB5006849.1"/>
    <property type="molecule type" value="Genomic_DNA"/>
</dbReference>
<organism evidence="2">
    <name type="scientific">freshwater metagenome</name>
    <dbReference type="NCBI Taxonomy" id="449393"/>
    <lineage>
        <taxon>unclassified sequences</taxon>
        <taxon>metagenomes</taxon>
        <taxon>ecological metagenomes</taxon>
    </lineage>
</organism>
<gene>
    <name evidence="2" type="ORF">UFOPK4061_00676</name>
</gene>
<feature type="transmembrane region" description="Helical" evidence="1">
    <location>
        <begin position="27"/>
        <end position="51"/>
    </location>
</feature>
<reference evidence="2" key="1">
    <citation type="submission" date="2020-05" db="EMBL/GenBank/DDBJ databases">
        <authorList>
            <person name="Chiriac C."/>
            <person name="Salcher M."/>
            <person name="Ghai R."/>
            <person name="Kavagutti S V."/>
        </authorList>
    </citation>
    <scope>NUCLEOTIDE SEQUENCE</scope>
</reference>
<keyword evidence="1" id="KW-1133">Transmembrane helix</keyword>
<evidence type="ECO:0000313" key="2">
    <source>
        <dbReference type="EMBL" id="CAB5006849.1"/>
    </source>
</evidence>
<name>A0A6J7PTF0_9ZZZZ</name>
<feature type="transmembrane region" description="Helical" evidence="1">
    <location>
        <begin position="93"/>
        <end position="114"/>
    </location>
</feature>
<evidence type="ECO:0000256" key="1">
    <source>
        <dbReference type="SAM" id="Phobius"/>
    </source>
</evidence>